<feature type="domain" description="Link" evidence="9">
    <location>
        <begin position="28"/>
        <end position="123"/>
    </location>
</feature>
<evidence type="ECO:0000256" key="5">
    <source>
        <dbReference type="SAM" id="MobiDB-lite"/>
    </source>
</evidence>
<reference evidence="10 11" key="2">
    <citation type="journal article" date="2013" name="Nature">
        <title>The zebrafish reference genome sequence and its relationship to the human genome.</title>
        <authorList>
            <consortium name="Genome Reference Consortium Zebrafish"/>
            <person name="Howe K."/>
            <person name="Clark M.D."/>
            <person name="Torroja C.F."/>
            <person name="Torrance J."/>
            <person name="Berthelot C."/>
            <person name="Muffato M."/>
            <person name="Collins J.E."/>
            <person name="Humphray S."/>
            <person name="McLaren K."/>
            <person name="Matthews L."/>
            <person name="McLaren S."/>
            <person name="Sealy I."/>
            <person name="Caccamo M."/>
            <person name="Churcher C."/>
            <person name="Scott C."/>
            <person name="Barrett J.C."/>
            <person name="Koch R."/>
            <person name="Rauch G.J."/>
            <person name="White S."/>
            <person name="Chow W."/>
            <person name="Kilian B."/>
            <person name="Quintais L.T."/>
            <person name="Guerra-Assuncao J.A."/>
            <person name="Zhou Y."/>
            <person name="Gu Y."/>
            <person name="Yen J."/>
            <person name="Vogel J.H."/>
            <person name="Eyre T."/>
            <person name="Redmond S."/>
            <person name="Banerjee R."/>
            <person name="Chi J."/>
            <person name="Fu B."/>
            <person name="Langley E."/>
            <person name="Maguire S.F."/>
            <person name="Laird G.K."/>
            <person name="Lloyd D."/>
            <person name="Kenyon E."/>
            <person name="Donaldson S."/>
            <person name="Sehra H."/>
            <person name="Almeida-King J."/>
            <person name="Loveland J."/>
            <person name="Trevanion S."/>
            <person name="Jones M."/>
            <person name="Quail M."/>
            <person name="Willey D."/>
            <person name="Hunt A."/>
            <person name="Burton J."/>
            <person name="Sims S."/>
            <person name="McLay K."/>
            <person name="Plumb B."/>
            <person name="Davis J."/>
            <person name="Clee C."/>
            <person name="Oliver K."/>
            <person name="Clark R."/>
            <person name="Riddle C."/>
            <person name="Elliot D."/>
            <person name="Eliott D."/>
            <person name="Threadgold G."/>
            <person name="Harden G."/>
            <person name="Ware D."/>
            <person name="Begum S."/>
            <person name="Mortimore B."/>
            <person name="Mortimer B."/>
            <person name="Kerry G."/>
            <person name="Heath P."/>
            <person name="Phillimore B."/>
            <person name="Tracey A."/>
            <person name="Corby N."/>
            <person name="Dunn M."/>
            <person name="Johnson C."/>
            <person name="Wood J."/>
            <person name="Clark S."/>
            <person name="Pelan S."/>
            <person name="Griffiths G."/>
            <person name="Smith M."/>
            <person name="Glithero R."/>
            <person name="Howden P."/>
            <person name="Barker N."/>
            <person name="Lloyd C."/>
            <person name="Stevens C."/>
            <person name="Harley J."/>
            <person name="Holt K."/>
            <person name="Panagiotidis G."/>
            <person name="Lovell J."/>
            <person name="Beasley H."/>
            <person name="Henderson C."/>
            <person name="Gordon D."/>
            <person name="Auger K."/>
            <person name="Wright D."/>
            <person name="Collins J."/>
            <person name="Raisen C."/>
            <person name="Dyer L."/>
            <person name="Leung K."/>
            <person name="Robertson L."/>
            <person name="Ambridge K."/>
            <person name="Leongamornlert D."/>
            <person name="McGuire S."/>
            <person name="Gilderthorp R."/>
            <person name="Griffiths C."/>
            <person name="Manthravadi D."/>
            <person name="Nichol S."/>
            <person name="Barker G."/>
            <person name="Whitehead S."/>
            <person name="Kay M."/>
            <person name="Brown J."/>
            <person name="Murnane C."/>
            <person name="Gray E."/>
            <person name="Humphries M."/>
            <person name="Sycamore N."/>
            <person name="Barker D."/>
            <person name="Saunders D."/>
            <person name="Wallis J."/>
            <person name="Babbage A."/>
            <person name="Hammond S."/>
            <person name="Mashreghi-Mohammadi M."/>
            <person name="Barr L."/>
            <person name="Martin S."/>
            <person name="Wray P."/>
            <person name="Ellington A."/>
            <person name="Matthews N."/>
            <person name="Ellwood M."/>
            <person name="Woodmansey R."/>
            <person name="Clark G."/>
            <person name="Cooper J."/>
            <person name="Cooper J."/>
            <person name="Tromans A."/>
            <person name="Grafham D."/>
            <person name="Skuce C."/>
            <person name="Pandian R."/>
            <person name="Andrews R."/>
            <person name="Harrison E."/>
            <person name="Kimberley A."/>
            <person name="Garnett J."/>
            <person name="Fosker N."/>
            <person name="Hall R."/>
            <person name="Garner P."/>
            <person name="Kelly D."/>
            <person name="Bird C."/>
            <person name="Palmer S."/>
            <person name="Gehring I."/>
            <person name="Berger A."/>
            <person name="Dooley C.M."/>
            <person name="Ersan-Urun Z."/>
            <person name="Eser C."/>
            <person name="Geiger H."/>
            <person name="Geisler M."/>
            <person name="Karotki L."/>
            <person name="Kirn A."/>
            <person name="Konantz J."/>
            <person name="Konantz M."/>
            <person name="Oberlander M."/>
            <person name="Rudolph-Geiger S."/>
            <person name="Teucke M."/>
            <person name="Lanz C."/>
            <person name="Raddatz G."/>
            <person name="Osoegawa K."/>
            <person name="Zhu B."/>
            <person name="Rapp A."/>
            <person name="Widaa S."/>
            <person name="Langford C."/>
            <person name="Yang F."/>
            <person name="Schuster S.C."/>
            <person name="Carter N.P."/>
            <person name="Harrow J."/>
            <person name="Ning Z."/>
            <person name="Herrero J."/>
            <person name="Searle S.M."/>
            <person name="Enright A."/>
            <person name="Geisler R."/>
            <person name="Plasterk R.H."/>
            <person name="Lee C."/>
            <person name="Westerfield M."/>
            <person name="de Jong P.J."/>
            <person name="Zon L.I."/>
            <person name="Postlethwait J.H."/>
            <person name="Nusslein-Volhard C."/>
            <person name="Hubbard T.J."/>
            <person name="Roest Crollius H."/>
            <person name="Rogers J."/>
            <person name="Stemple D.L."/>
        </authorList>
    </citation>
    <scope>NUCLEOTIDE SEQUENCE [LARGE SCALE GENOMIC DNA]</scope>
    <source>
        <strain evidence="10">Tuebingen</strain>
    </source>
</reference>
<dbReference type="FunFam" id="2.10.70.10:FF:000050">
    <property type="entry name" value="sushi domain-containing protein 5"/>
    <property type="match status" value="1"/>
</dbReference>
<dbReference type="PROSITE" id="PS50923">
    <property type="entry name" value="SUSHI"/>
    <property type="match status" value="1"/>
</dbReference>
<evidence type="ECO:0000256" key="2">
    <source>
        <dbReference type="ARBA" id="ARBA00022729"/>
    </source>
</evidence>
<keyword evidence="6" id="KW-1133">Transmembrane helix</keyword>
<dbReference type="SMART" id="SM00445">
    <property type="entry name" value="LINK"/>
    <property type="match status" value="1"/>
</dbReference>
<dbReference type="RefSeq" id="XP_005159810.1">
    <property type="nucleotide sequence ID" value="XM_005159753.5"/>
</dbReference>
<dbReference type="AGR" id="ZFIN:ZDB-GENE-120215-196"/>
<evidence type="ECO:0000256" key="1">
    <source>
        <dbReference type="ARBA" id="ARBA00022659"/>
    </source>
</evidence>
<evidence type="ECO:0000256" key="4">
    <source>
        <dbReference type="PROSITE-ProRule" id="PRU00302"/>
    </source>
</evidence>
<keyword evidence="6" id="KW-0812">Transmembrane</keyword>
<dbReference type="GO" id="GO:0007155">
    <property type="term" value="P:cell adhesion"/>
    <property type="evidence" value="ECO:0007669"/>
    <property type="project" value="InterPro"/>
</dbReference>
<dbReference type="GeneID" id="101886789"/>
<feature type="region of interest" description="Disordered" evidence="5">
    <location>
        <begin position="213"/>
        <end position="264"/>
    </location>
</feature>
<dbReference type="CTD" id="26032"/>
<dbReference type="Pfam" id="PF00193">
    <property type="entry name" value="Xlink"/>
    <property type="match status" value="1"/>
</dbReference>
<dbReference type="CDD" id="cd00033">
    <property type="entry name" value="CCP"/>
    <property type="match status" value="1"/>
</dbReference>
<dbReference type="Gene3D" id="2.10.70.10">
    <property type="entry name" value="Complement Module, domain 1"/>
    <property type="match status" value="1"/>
</dbReference>
<dbReference type="PROSITE" id="PS50963">
    <property type="entry name" value="LINK_2"/>
    <property type="match status" value="1"/>
</dbReference>
<keyword evidence="1 4" id="KW-0768">Sushi</keyword>
<evidence type="ECO:0000259" key="9">
    <source>
        <dbReference type="PROSITE" id="PS50963"/>
    </source>
</evidence>
<dbReference type="PANTHER" id="PTHR32493">
    <property type="entry name" value="SUSHI DOMAIN-CONTAINING PROTEIN 5"/>
    <property type="match status" value="1"/>
</dbReference>
<dbReference type="EMBL" id="BX324146">
    <property type="status" value="NOT_ANNOTATED_CDS"/>
    <property type="molecule type" value="Genomic_DNA"/>
</dbReference>
<evidence type="ECO:0000259" key="8">
    <source>
        <dbReference type="PROSITE" id="PS50923"/>
    </source>
</evidence>
<dbReference type="OrthoDB" id="9936131at2759"/>
<feature type="transmembrane region" description="Helical" evidence="6">
    <location>
        <begin position="585"/>
        <end position="607"/>
    </location>
</feature>
<evidence type="ECO:0000313" key="10">
    <source>
        <dbReference type="Ensembl" id="ENSDARP00000109477"/>
    </source>
</evidence>
<dbReference type="STRING" id="7955.ENSDARP00000109477"/>
<evidence type="ECO:0000313" key="14">
    <source>
        <dbReference type="ZFIN" id="ZDB-GENE-120215-196"/>
    </source>
</evidence>
<feature type="region of interest" description="Disordered" evidence="5">
    <location>
        <begin position="285"/>
        <end position="405"/>
    </location>
</feature>
<feature type="signal peptide" evidence="7">
    <location>
        <begin position="1"/>
        <end position="23"/>
    </location>
</feature>
<dbReference type="HOGENOM" id="CLU_017358_0_0_1"/>
<dbReference type="KEGG" id="dre:101886789"/>
<dbReference type="PANTHER" id="PTHR32493:SF0">
    <property type="entry name" value="SUSHI DOMAIN-CONTAINING PROTEIN 5"/>
    <property type="match status" value="1"/>
</dbReference>
<dbReference type="Bgee" id="ENSDARG00000088277">
    <property type="expression patterns" value="Expressed in bone element and 7 other cell types or tissues"/>
</dbReference>
<dbReference type="InterPro" id="IPR035976">
    <property type="entry name" value="Sushi/SCR/CCP_sf"/>
</dbReference>
<gene>
    <name evidence="10 12 13 14" type="primary">susd5</name>
</gene>
<dbReference type="SUPFAM" id="SSF57535">
    <property type="entry name" value="Complement control module/SCR domain"/>
    <property type="match status" value="1"/>
</dbReference>
<protein>
    <submittedName>
        <fullName evidence="10">Sushi domain-containing 5</fullName>
    </submittedName>
    <submittedName>
        <fullName evidence="12 13">Sushi domain-containing protein 5</fullName>
    </submittedName>
</protein>
<keyword evidence="3" id="KW-1015">Disulfide bond</keyword>
<dbReference type="GO" id="GO:0005540">
    <property type="term" value="F:hyaluronic acid binding"/>
    <property type="evidence" value="ECO:0007669"/>
    <property type="project" value="InterPro"/>
</dbReference>
<feature type="compositionally biased region" description="Polar residues" evidence="5">
    <location>
        <begin position="255"/>
        <end position="264"/>
    </location>
</feature>
<feature type="chain" id="PRO_5044692905" evidence="7">
    <location>
        <begin position="24"/>
        <end position="635"/>
    </location>
</feature>
<reference evidence="12 13" key="3">
    <citation type="submission" date="2025-04" db="UniProtKB">
        <authorList>
            <consortium name="RefSeq"/>
        </authorList>
    </citation>
    <scope>IDENTIFICATION</scope>
    <source>
        <strain evidence="12 13">Tuebingen</strain>
    </source>
</reference>
<dbReference type="GO" id="GO:0007219">
    <property type="term" value="P:Notch signaling pathway"/>
    <property type="evidence" value="ECO:0000318"/>
    <property type="project" value="GO_Central"/>
</dbReference>
<keyword evidence="6" id="KW-0472">Membrane</keyword>
<dbReference type="InterPro" id="IPR053298">
    <property type="entry name" value="Sushi_domain_protein"/>
</dbReference>
<dbReference type="eggNOG" id="ENOG502QQ3P">
    <property type="taxonomic scope" value="Eukaryota"/>
</dbReference>
<evidence type="ECO:0000313" key="12">
    <source>
        <dbReference type="RefSeq" id="XP_005159810.1"/>
    </source>
</evidence>
<comment type="caution">
    <text evidence="4">Lacks conserved residue(s) required for the propagation of feature annotation.</text>
</comment>
<name>A0A8M3ASV6_DANRE</name>
<dbReference type="GeneTree" id="ENSGT00390000009163"/>
<dbReference type="ZFIN" id="ZDB-GENE-120215-196">
    <property type="gene designation" value="susd5"/>
</dbReference>
<reference evidence="10" key="1">
    <citation type="submission" date="2011-04" db="UniProtKB">
        <authorList>
            <consortium name="Ensembl"/>
        </authorList>
    </citation>
    <scope>IDENTIFICATION</scope>
    <source>
        <strain evidence="10">Tuebingen</strain>
    </source>
</reference>
<dbReference type="AlphaFoldDB" id="A0A8M3ASV6"/>
<dbReference type="InterPro" id="IPR016187">
    <property type="entry name" value="CTDL_fold"/>
</dbReference>
<dbReference type="Proteomes" id="UP000000437">
    <property type="component" value="Chromosome 19"/>
</dbReference>
<dbReference type="SMART" id="SM00032">
    <property type="entry name" value="CCP"/>
    <property type="match status" value="1"/>
</dbReference>
<dbReference type="PaxDb" id="7955-ENSDARP00000109477"/>
<proteinExistence type="predicted"/>
<feature type="domain" description="Sushi" evidence="8">
    <location>
        <begin position="127"/>
        <end position="188"/>
    </location>
</feature>
<accession>A0A8M3ASV6</accession>
<evidence type="ECO:0000256" key="7">
    <source>
        <dbReference type="SAM" id="SignalP"/>
    </source>
</evidence>
<dbReference type="RefSeq" id="XP_009292705.1">
    <property type="nucleotide sequence ID" value="XM_009294430.4"/>
</dbReference>
<keyword evidence="2 7" id="KW-0732">Signal</keyword>
<dbReference type="InterPro" id="IPR000538">
    <property type="entry name" value="Link_dom"/>
</dbReference>
<feature type="compositionally biased region" description="Polar residues" evidence="5">
    <location>
        <begin position="217"/>
        <end position="226"/>
    </location>
</feature>
<evidence type="ECO:0000313" key="11">
    <source>
        <dbReference type="Proteomes" id="UP000000437"/>
    </source>
</evidence>
<sequence>MWRAGHQERALLLLMVWLTRADASPLGRVFLLELESFSKGGQEDGFEAAAQACMAQGARVASGADLHHAVLECAFSACSRAWLSGPSVGSTVCSGVPGHLRPVDVQLENSTANTESLGVFCVKDSDAPCGQPPSFPHSHLQGKTGLDLGDELLYACDPGHKLPNGETAFSLLCDSCGEWYGLVQHCVKDDPEGHIDYEDKFTDDHLLENSEEHHHISLTSGGTQSTQREEEKKSTPEPVLERTALSDEKNDEDSTISATEPPVSQLSQKHMFWFPSEAFQEEKGHVGITTDSFKNPTEDESVKTADSQSDPDVITDEHLTDPPTEEPSSPNVEATDDSWLDGYPVGQEEDKAGGGSTGEAGPEHEAETETGQSEVEVFEDAASKKPVEEETGGLIGSPDEEDSIHIKGDEEQLTRLEEESVGIHEDTTEGITKDGEVHTPEKTALEFDGVTESPNGLGVKTTTIIMKITPSPGDIALNKRPMVYTPASAPENVSTSQEGLDNTSTTSGMVHLDEITSIPTAVIKDPWEAIDDHLMEHIPGYVPTDTPENQSMMEQGGDHSLDQQERDLVGGCVEDPCHGAGHGPMIAAIIVGVVAALAGVVLGVWCYKKRQQKSSHYQLNGTNRQTQSIELQQTV</sequence>
<organism evidence="11 13">
    <name type="scientific">Danio rerio</name>
    <name type="common">Zebrafish</name>
    <name type="synonym">Brachydanio rerio</name>
    <dbReference type="NCBI Taxonomy" id="7955"/>
    <lineage>
        <taxon>Eukaryota</taxon>
        <taxon>Metazoa</taxon>
        <taxon>Chordata</taxon>
        <taxon>Craniata</taxon>
        <taxon>Vertebrata</taxon>
        <taxon>Euteleostomi</taxon>
        <taxon>Actinopterygii</taxon>
        <taxon>Neopterygii</taxon>
        <taxon>Teleostei</taxon>
        <taxon>Ostariophysi</taxon>
        <taxon>Cypriniformes</taxon>
        <taxon>Danionidae</taxon>
        <taxon>Danioninae</taxon>
        <taxon>Danio</taxon>
    </lineage>
</organism>
<dbReference type="Pfam" id="PF00084">
    <property type="entry name" value="Sushi"/>
    <property type="match status" value="1"/>
</dbReference>
<dbReference type="Ensembl" id="ENSDART00000123360.3">
    <property type="protein sequence ID" value="ENSDARP00000109477.2"/>
    <property type="gene ID" value="ENSDARG00000088277.3"/>
</dbReference>
<dbReference type="InterPro" id="IPR000436">
    <property type="entry name" value="Sushi_SCR_CCP_dom"/>
</dbReference>
<evidence type="ECO:0000313" key="13">
    <source>
        <dbReference type="RefSeq" id="XP_009292705.1"/>
    </source>
</evidence>
<evidence type="ECO:0000256" key="3">
    <source>
        <dbReference type="ARBA" id="ARBA00023157"/>
    </source>
</evidence>
<dbReference type="Gene3D" id="3.10.100.10">
    <property type="entry name" value="Mannose-Binding Protein A, subunit A"/>
    <property type="match status" value="1"/>
</dbReference>
<accession>E7EYM4</accession>
<dbReference type="InterPro" id="IPR016186">
    <property type="entry name" value="C-type_lectin-like/link_sf"/>
</dbReference>
<dbReference type="SUPFAM" id="SSF56436">
    <property type="entry name" value="C-type lectin-like"/>
    <property type="match status" value="1"/>
</dbReference>
<evidence type="ECO:0000256" key="6">
    <source>
        <dbReference type="SAM" id="Phobius"/>
    </source>
</evidence>
<dbReference type="CDD" id="cd12094">
    <property type="entry name" value="TM_ErbB2"/>
    <property type="match status" value="1"/>
</dbReference>
<dbReference type="OMA" id="KDTGAPC"/>
<keyword evidence="11" id="KW-1185">Reference proteome</keyword>